<name>A0A1G4E7B1_PLAVI</name>
<dbReference type="Proteomes" id="UP000305196">
    <property type="component" value="Unassembled WGS sequence"/>
</dbReference>
<sequence>MYCDSLHHWLYGKLCDIEATEDQINDFYHGWKNLFNNYKVKTCKSKKYNFKILHLKNKKLLFDFLEYYHRIKEKIDAGTNDDIIKYCKYIEKIFKIYKEIIQKHKFHGYREEINYFQSIFLPENEELIYLNNKCPDKCLHLVFNKKYEKLCPTDEDKVISVKEGPKSCENSPTLSILKDSIGIDEYVRYFS</sequence>
<proteinExistence type="predicted"/>
<protein>
    <submittedName>
        <fullName evidence="1">Vir protein, putative</fullName>
    </submittedName>
</protein>
<dbReference type="Pfam" id="PF05795">
    <property type="entry name" value="Plasmodium_Vir"/>
    <property type="match status" value="1"/>
</dbReference>
<accession>A0A1G4E7B1</accession>
<reference evidence="1 2" key="1">
    <citation type="submission" date="2016-07" db="EMBL/GenBank/DDBJ databases">
        <authorList>
            <consortium name="Pathogen Informatics"/>
        </authorList>
    </citation>
    <scope>NUCLEOTIDE SEQUENCE [LARGE SCALE GENOMIC DNA]</scope>
</reference>
<dbReference type="AlphaFoldDB" id="A0A1G4E7B1"/>
<dbReference type="VEuPathDB" id="PlasmoDB:PVPAM_130007700"/>
<evidence type="ECO:0000313" key="1">
    <source>
        <dbReference type="EMBL" id="SCA60174.1"/>
    </source>
</evidence>
<evidence type="ECO:0000313" key="2">
    <source>
        <dbReference type="Proteomes" id="UP000305196"/>
    </source>
</evidence>
<dbReference type="EMBL" id="FLYI01000111">
    <property type="protein sequence ID" value="SCA60174.1"/>
    <property type="molecule type" value="Genomic_DNA"/>
</dbReference>
<gene>
    <name evidence="1" type="ORF">PVC01_000008500</name>
</gene>
<organism evidence="1 2">
    <name type="scientific">Plasmodium vivax</name>
    <name type="common">malaria parasite P. vivax</name>
    <dbReference type="NCBI Taxonomy" id="5855"/>
    <lineage>
        <taxon>Eukaryota</taxon>
        <taxon>Sar</taxon>
        <taxon>Alveolata</taxon>
        <taxon>Apicomplexa</taxon>
        <taxon>Aconoidasida</taxon>
        <taxon>Haemosporida</taxon>
        <taxon>Plasmodiidae</taxon>
        <taxon>Plasmodium</taxon>
        <taxon>Plasmodium (Plasmodium)</taxon>
    </lineage>
</organism>
<dbReference type="InterPro" id="IPR008780">
    <property type="entry name" value="Plasmodium_Vir"/>
</dbReference>